<keyword evidence="3" id="KW-0378">Hydrolase</keyword>
<evidence type="ECO:0000313" key="6">
    <source>
        <dbReference type="EMBL" id="CAB9531636.1"/>
    </source>
</evidence>
<dbReference type="OrthoDB" id="412286at2759"/>
<dbReference type="InterPro" id="IPR008580">
    <property type="entry name" value="PPPDE_dom"/>
</dbReference>
<gene>
    <name evidence="6" type="ORF">SEMRO_3768_G350950.1</name>
</gene>
<dbReference type="GO" id="GO:0101005">
    <property type="term" value="F:deubiquitinase activity"/>
    <property type="evidence" value="ECO:0007669"/>
    <property type="project" value="TreeGrafter"/>
</dbReference>
<dbReference type="Gene3D" id="3.90.1720.30">
    <property type="entry name" value="PPPDE domains"/>
    <property type="match status" value="1"/>
</dbReference>
<comment type="similarity">
    <text evidence="1">Belongs to the DeSI family.</text>
</comment>
<organism evidence="6 7">
    <name type="scientific">Seminavis robusta</name>
    <dbReference type="NCBI Taxonomy" id="568900"/>
    <lineage>
        <taxon>Eukaryota</taxon>
        <taxon>Sar</taxon>
        <taxon>Stramenopiles</taxon>
        <taxon>Ochrophyta</taxon>
        <taxon>Bacillariophyta</taxon>
        <taxon>Bacillariophyceae</taxon>
        <taxon>Bacillariophycidae</taxon>
        <taxon>Naviculales</taxon>
        <taxon>Naviculaceae</taxon>
        <taxon>Seminavis</taxon>
    </lineage>
</organism>
<protein>
    <submittedName>
        <fullName evidence="6">Desumoylating isopeptidase</fullName>
    </submittedName>
</protein>
<dbReference type="SMART" id="SM01179">
    <property type="entry name" value="DUF862"/>
    <property type="match status" value="1"/>
</dbReference>
<sequence>MSFGGGNGGYQGGRTRMGTKVYLNLYDLSPANDYLYPVGLGVHHSGVEVLGSEYSFASNAGVFESTPKEAPGAKWRDQVFMGVFEGGQMELKKAVDDLRDAFGPNDYSLIKKNCNHFASALVYRLLGKNVVPGYVNRIADVGACCACLLPRQMLENAPVGDPNAANNNGGFGGNSGIIARGPSAPQSNSMRAFSGAGAKLGGGPTANTAESGGLMGSLLSSNGATSSDNSKATDDLTDRREKARKAALARLEKQQNQAISNESKDK</sequence>
<accession>A0A9N8F2E4</accession>
<dbReference type="GO" id="GO:0016579">
    <property type="term" value="P:protein deubiquitination"/>
    <property type="evidence" value="ECO:0007669"/>
    <property type="project" value="TreeGrafter"/>
</dbReference>
<evidence type="ECO:0000259" key="5">
    <source>
        <dbReference type="PROSITE" id="PS51858"/>
    </source>
</evidence>
<dbReference type="PROSITE" id="PS51858">
    <property type="entry name" value="PPPDE"/>
    <property type="match status" value="1"/>
</dbReference>
<proteinExistence type="inferred from homology"/>
<evidence type="ECO:0000313" key="7">
    <source>
        <dbReference type="Proteomes" id="UP001153069"/>
    </source>
</evidence>
<dbReference type="Pfam" id="PF05903">
    <property type="entry name" value="Peptidase_C97"/>
    <property type="match status" value="1"/>
</dbReference>
<feature type="compositionally biased region" description="Basic and acidic residues" evidence="4">
    <location>
        <begin position="231"/>
        <end position="241"/>
    </location>
</feature>
<keyword evidence="7" id="KW-1185">Reference proteome</keyword>
<dbReference type="PANTHER" id="PTHR12378">
    <property type="entry name" value="DESUMOYLATING ISOPEPTIDASE"/>
    <property type="match status" value="1"/>
</dbReference>
<feature type="region of interest" description="Disordered" evidence="4">
    <location>
        <begin position="176"/>
        <end position="245"/>
    </location>
</feature>
<evidence type="ECO:0000256" key="3">
    <source>
        <dbReference type="ARBA" id="ARBA00022801"/>
    </source>
</evidence>
<evidence type="ECO:0000256" key="4">
    <source>
        <dbReference type="SAM" id="MobiDB-lite"/>
    </source>
</evidence>
<reference evidence="6" key="1">
    <citation type="submission" date="2020-06" db="EMBL/GenBank/DDBJ databases">
        <authorList>
            <consortium name="Plant Systems Biology data submission"/>
        </authorList>
    </citation>
    <scope>NUCLEOTIDE SEQUENCE</scope>
    <source>
        <strain evidence="6">D6</strain>
    </source>
</reference>
<dbReference type="EMBL" id="CAICTM010003766">
    <property type="protein sequence ID" value="CAB9531636.1"/>
    <property type="molecule type" value="Genomic_DNA"/>
</dbReference>
<name>A0A9N8F2E4_9STRA</name>
<dbReference type="PANTHER" id="PTHR12378:SF80">
    <property type="entry name" value="IP06716P-RELATED"/>
    <property type="match status" value="1"/>
</dbReference>
<evidence type="ECO:0000256" key="1">
    <source>
        <dbReference type="ARBA" id="ARBA00008140"/>
    </source>
</evidence>
<dbReference type="GO" id="GO:0006508">
    <property type="term" value="P:proteolysis"/>
    <property type="evidence" value="ECO:0007669"/>
    <property type="project" value="UniProtKB-KW"/>
</dbReference>
<dbReference type="InterPro" id="IPR042266">
    <property type="entry name" value="PPPDE_sf"/>
</dbReference>
<evidence type="ECO:0000256" key="2">
    <source>
        <dbReference type="ARBA" id="ARBA00022670"/>
    </source>
</evidence>
<keyword evidence="2" id="KW-0645">Protease</keyword>
<dbReference type="AlphaFoldDB" id="A0A9N8F2E4"/>
<dbReference type="Proteomes" id="UP001153069">
    <property type="component" value="Unassembled WGS sequence"/>
</dbReference>
<comment type="caution">
    <text evidence="6">The sequence shown here is derived from an EMBL/GenBank/DDBJ whole genome shotgun (WGS) entry which is preliminary data.</text>
</comment>
<feature type="domain" description="PPPDE" evidence="5">
    <location>
        <begin position="19"/>
        <end position="153"/>
    </location>
</feature>